<dbReference type="SMART" id="SM00507">
    <property type="entry name" value="HNHc"/>
    <property type="match status" value="1"/>
</dbReference>
<organism evidence="3 4">
    <name type="scientific">Nesterenkonia xinjiangensis</name>
    <dbReference type="NCBI Taxonomy" id="225327"/>
    <lineage>
        <taxon>Bacteria</taxon>
        <taxon>Bacillati</taxon>
        <taxon>Actinomycetota</taxon>
        <taxon>Actinomycetes</taxon>
        <taxon>Micrococcales</taxon>
        <taxon>Micrococcaceae</taxon>
        <taxon>Nesterenkonia</taxon>
    </lineage>
</organism>
<gene>
    <name evidence="3" type="ORF">HNR09_001480</name>
</gene>
<dbReference type="AlphaFoldDB" id="A0A7Z0GM68"/>
<evidence type="ECO:0000313" key="4">
    <source>
        <dbReference type="Proteomes" id="UP000535437"/>
    </source>
</evidence>
<reference evidence="3 4" key="1">
    <citation type="submission" date="2020-07" db="EMBL/GenBank/DDBJ databases">
        <title>Sequencing the genomes of 1000 actinobacteria strains.</title>
        <authorList>
            <person name="Klenk H.-P."/>
        </authorList>
    </citation>
    <scope>NUCLEOTIDE SEQUENCE [LARGE SCALE GENOMIC DNA]</scope>
    <source>
        <strain evidence="3 4">DSM 15475</strain>
    </source>
</reference>
<dbReference type="InterPro" id="IPR003870">
    <property type="entry name" value="DUF222"/>
</dbReference>
<feature type="compositionally biased region" description="Gly residues" evidence="1">
    <location>
        <begin position="242"/>
        <end position="252"/>
    </location>
</feature>
<dbReference type="Pfam" id="PF02720">
    <property type="entry name" value="DUF222"/>
    <property type="match status" value="1"/>
</dbReference>
<accession>A0A7Z0GM68</accession>
<protein>
    <recommendedName>
        <fullName evidence="2">HNH nuclease domain-containing protein</fullName>
    </recommendedName>
</protein>
<evidence type="ECO:0000256" key="1">
    <source>
        <dbReference type="SAM" id="MobiDB-lite"/>
    </source>
</evidence>
<dbReference type="InterPro" id="IPR003615">
    <property type="entry name" value="HNH_nuc"/>
</dbReference>
<keyword evidence="4" id="KW-1185">Reference proteome</keyword>
<feature type="compositionally biased region" description="Pro residues" evidence="1">
    <location>
        <begin position="524"/>
        <end position="547"/>
    </location>
</feature>
<dbReference type="RefSeq" id="WP_179541462.1">
    <property type="nucleotide sequence ID" value="NZ_BAAALL010000002.1"/>
</dbReference>
<sequence>MEHQHRSSRGEGAGEDVVAGVLPARIAHLDAEPELTTSWELLLASRRAEATLITTLLTYQDRREREALAAGLAFHQRRAARDAALRDAALILGATEAVTSGILTAARTTRTSLPTTWTAYTTGEIDTPRMRTIARAAMTLIRLTHLHHLEHLDTAASAAAQRLTTGQLRAWLRRYIARLDPAQYAADCAASRADRWVRIHHDDHAMSYLEARLPTVAAAAIANRLRAVARAQNTPIPTPAGAGTGAGTGTGAGAPPSGVQAPATTGQAPLPFPVQEHNGLERTTIEEPPIQVQDGPECLPHQAHDSAAATHNHTGTDAGTDVDAVREAGDTRTLSQREADLFCAWLLDGRVEGASIEAKIAIMIPEATLNGDSQAPGISADRTWVIPAADARHLAAQTLTQNTSQNTGQDRGLHHWYQAYYRPTPDPVGRSAAAGDDGLGPTADEADILSVTYQGRYAPARLRDAITFRDGTCQAPGCAIEVPRCDLDHRLPYPTGPTTGGNLQALCRRHHRLKSHGHLEIPARPAPEPAPPEPAQPIPAPPKPAPPLQRQRPQNHRHHSALERALRYSPAHRASRSRDSASPRGGHLLSGPVDLLHCTARIRI</sequence>
<feature type="region of interest" description="Disordered" evidence="1">
    <location>
        <begin position="233"/>
        <end position="274"/>
    </location>
</feature>
<name>A0A7Z0GM68_9MICC</name>
<feature type="domain" description="HNH nuclease" evidence="2">
    <location>
        <begin position="461"/>
        <end position="512"/>
    </location>
</feature>
<dbReference type="Proteomes" id="UP000535437">
    <property type="component" value="Unassembled WGS sequence"/>
</dbReference>
<comment type="caution">
    <text evidence="3">The sequence shown here is derived from an EMBL/GenBank/DDBJ whole genome shotgun (WGS) entry which is preliminary data.</text>
</comment>
<feature type="region of interest" description="Disordered" evidence="1">
    <location>
        <begin position="520"/>
        <end position="591"/>
    </location>
</feature>
<evidence type="ECO:0000313" key="3">
    <source>
        <dbReference type="EMBL" id="NYJ78069.1"/>
    </source>
</evidence>
<evidence type="ECO:0000259" key="2">
    <source>
        <dbReference type="SMART" id="SM00507"/>
    </source>
</evidence>
<dbReference type="CDD" id="cd00085">
    <property type="entry name" value="HNHc"/>
    <property type="match status" value="1"/>
</dbReference>
<proteinExistence type="predicted"/>
<dbReference type="EMBL" id="JACCFY010000001">
    <property type="protein sequence ID" value="NYJ78069.1"/>
    <property type="molecule type" value="Genomic_DNA"/>
</dbReference>